<evidence type="ECO:0000256" key="1">
    <source>
        <dbReference type="ARBA" id="ARBA00022801"/>
    </source>
</evidence>
<dbReference type="EMBL" id="SJTG01000004">
    <property type="protein sequence ID" value="TCI08448.1"/>
    <property type="molecule type" value="Genomic_DNA"/>
</dbReference>
<dbReference type="GO" id="GO:0006508">
    <property type="term" value="P:proteolysis"/>
    <property type="evidence" value="ECO:0007669"/>
    <property type="project" value="InterPro"/>
</dbReference>
<sequence>MLSIVMGLALAAGGESAPVGLDEASKGILKRPAIEDVRISPNGDLVALAHHYETGTIVEIVRRDDWSTVASIDPGKNGEVGALRWLGNDRVLVAAARSIGPFAVPVVTPWLYLLKVGDKHAKNMPGNFVATIDGDDTHFMVQDSADKVSVIRKLDIERVTATGELVAKGPADGVSFTLDRFGMPRFAQKFDDEANQKLWARDAANNWKLINDSKDSGIYISPESIARDGLSAIVSTEQKTGPDLLQRYDFATGARTTLLEDSVSDPLSGVYALDSKEQVGAWFGAGKPEARYWNPDDEQSRWRRAIAAKFPDAAITMVSTSKDGQYVVMLAISDRDPGTYYLFDRQKQSLQKMFQASPWIDVSKQLPTEPLTFKARDGLILTGFITLPGHTDAPPPMVVMVHGGPFYVRDNWQYDEETQLLAQRGYAVLRVNFRGSTGFGRSFVEAGARQWGAAMQDDVTDATRMAIANGLADPRRICIYGTSYGGYAALMGAAREPELYRCAAGMAGVYDLNRMYRWGDIRRSDYGLNYLHRMLGTDKATLAAHSPSELAAQITIPVLLAHGTLDGRVPIEHAKLMRSSLKKAGHPPEYVEYDYEGHGLSGYEHQVDFYGRLLKFLEANIGPGAKTVAPPVAASP</sequence>
<dbReference type="GO" id="GO:0004252">
    <property type="term" value="F:serine-type endopeptidase activity"/>
    <property type="evidence" value="ECO:0007669"/>
    <property type="project" value="TreeGrafter"/>
</dbReference>
<name>A0A4R0YLV3_9GAMM</name>
<reference evidence="3 4" key="1">
    <citation type="submission" date="2019-02" db="EMBL/GenBank/DDBJ databases">
        <title>Dyella amyloliquefaciens sp. nov., isolated from forest soil.</title>
        <authorList>
            <person name="Gao Z.-H."/>
            <person name="Qiu L.-H."/>
        </authorList>
    </citation>
    <scope>NUCLEOTIDE SEQUENCE [LARGE SCALE GENOMIC DNA]</scope>
    <source>
        <strain evidence="3 4">KACC 12747</strain>
    </source>
</reference>
<dbReference type="PANTHER" id="PTHR42776:SF27">
    <property type="entry name" value="DIPEPTIDYL PEPTIDASE FAMILY MEMBER 6"/>
    <property type="match status" value="1"/>
</dbReference>
<feature type="domain" description="Peptidase S9 prolyl oligopeptidase catalytic" evidence="2">
    <location>
        <begin position="412"/>
        <end position="622"/>
    </location>
</feature>
<protein>
    <submittedName>
        <fullName evidence="3">S9 family peptidase</fullName>
    </submittedName>
</protein>
<organism evidence="3 4">
    <name type="scientific">Dyella soli</name>
    <dbReference type="NCBI Taxonomy" id="522319"/>
    <lineage>
        <taxon>Bacteria</taxon>
        <taxon>Pseudomonadati</taxon>
        <taxon>Pseudomonadota</taxon>
        <taxon>Gammaproteobacteria</taxon>
        <taxon>Lysobacterales</taxon>
        <taxon>Rhodanobacteraceae</taxon>
        <taxon>Dyella</taxon>
    </lineage>
</organism>
<dbReference type="SUPFAM" id="SSF53474">
    <property type="entry name" value="alpha/beta-Hydrolases"/>
    <property type="match status" value="1"/>
</dbReference>
<proteinExistence type="predicted"/>
<evidence type="ECO:0000313" key="4">
    <source>
        <dbReference type="Proteomes" id="UP000291822"/>
    </source>
</evidence>
<keyword evidence="1" id="KW-0378">Hydrolase</keyword>
<dbReference type="AlphaFoldDB" id="A0A4R0YLV3"/>
<dbReference type="RefSeq" id="WP_131151611.1">
    <property type="nucleotide sequence ID" value="NZ_SJTG01000004.1"/>
</dbReference>
<dbReference type="InterPro" id="IPR001375">
    <property type="entry name" value="Peptidase_S9_cat"/>
</dbReference>
<evidence type="ECO:0000313" key="3">
    <source>
        <dbReference type="EMBL" id="TCI08448.1"/>
    </source>
</evidence>
<gene>
    <name evidence="3" type="ORF">EZM97_27895</name>
</gene>
<dbReference type="SUPFAM" id="SSF82171">
    <property type="entry name" value="DPP6 N-terminal domain-like"/>
    <property type="match status" value="1"/>
</dbReference>
<accession>A0A4R0YLV3</accession>
<keyword evidence="4" id="KW-1185">Reference proteome</keyword>
<dbReference type="Gene3D" id="3.40.50.1820">
    <property type="entry name" value="alpha/beta hydrolase"/>
    <property type="match status" value="1"/>
</dbReference>
<evidence type="ECO:0000259" key="2">
    <source>
        <dbReference type="Pfam" id="PF00326"/>
    </source>
</evidence>
<dbReference type="InterPro" id="IPR029058">
    <property type="entry name" value="AB_hydrolase_fold"/>
</dbReference>
<dbReference type="Proteomes" id="UP000291822">
    <property type="component" value="Unassembled WGS sequence"/>
</dbReference>
<dbReference type="Pfam" id="PF00326">
    <property type="entry name" value="Peptidase_S9"/>
    <property type="match status" value="1"/>
</dbReference>
<dbReference type="PANTHER" id="PTHR42776">
    <property type="entry name" value="SERINE PEPTIDASE S9 FAMILY MEMBER"/>
    <property type="match status" value="1"/>
</dbReference>
<comment type="caution">
    <text evidence="3">The sequence shown here is derived from an EMBL/GenBank/DDBJ whole genome shotgun (WGS) entry which is preliminary data.</text>
</comment>